<evidence type="ECO:0000256" key="4">
    <source>
        <dbReference type="ARBA" id="ARBA00010286"/>
    </source>
</evidence>
<reference evidence="13" key="1">
    <citation type="journal article" date="2019" name="Int. J. Syst. Evol. Microbiol.">
        <title>The Global Catalogue of Microorganisms (GCM) 10K type strain sequencing project: providing services to taxonomists for standard genome sequencing and annotation.</title>
        <authorList>
            <consortium name="The Broad Institute Genomics Platform"/>
            <consortium name="The Broad Institute Genome Sequencing Center for Infectious Disease"/>
            <person name="Wu L."/>
            <person name="Ma J."/>
        </authorList>
    </citation>
    <scope>NUCLEOTIDE SEQUENCE [LARGE SCALE GENOMIC DNA]</scope>
    <source>
        <strain evidence="13">KCTC 52490</strain>
    </source>
</reference>
<dbReference type="InterPro" id="IPR050138">
    <property type="entry name" value="DHOase/Allantoinase_Hydrolase"/>
</dbReference>
<evidence type="ECO:0000256" key="1">
    <source>
        <dbReference type="ARBA" id="ARBA00001947"/>
    </source>
</evidence>
<dbReference type="NCBIfam" id="TIGR03178">
    <property type="entry name" value="allantoinase"/>
    <property type="match status" value="1"/>
</dbReference>
<dbReference type="EC" id="3.5.2.5" evidence="7"/>
<comment type="function">
    <text evidence="2">Catalyzes the reversible cyclization of carbamoyl aspartate to dihydroorotate.</text>
</comment>
<gene>
    <name evidence="12" type="primary">allB</name>
    <name evidence="12" type="ORF">ACFS25_10840</name>
</gene>
<dbReference type="SUPFAM" id="SSF51556">
    <property type="entry name" value="Metallo-dependent hydrolases"/>
    <property type="match status" value="1"/>
</dbReference>
<keyword evidence="8" id="KW-0479">Metal-binding</keyword>
<comment type="similarity">
    <text evidence="5">Belongs to the metallo-dependent hydrolases superfamily. Allantoinase family.</text>
</comment>
<protein>
    <recommendedName>
        <fullName evidence="7">allantoinase</fullName>
        <ecNumber evidence="7">3.5.2.5</ecNumber>
    </recommendedName>
</protein>
<dbReference type="InterPro" id="IPR006680">
    <property type="entry name" value="Amidohydro-rel"/>
</dbReference>
<dbReference type="Pfam" id="PF01979">
    <property type="entry name" value="Amidohydro_1"/>
    <property type="match status" value="1"/>
</dbReference>
<dbReference type="PROSITE" id="PS00482">
    <property type="entry name" value="DIHYDROOROTASE_1"/>
    <property type="match status" value="1"/>
</dbReference>
<evidence type="ECO:0000256" key="9">
    <source>
        <dbReference type="ARBA" id="ARBA00022801"/>
    </source>
</evidence>
<dbReference type="InterPro" id="IPR017593">
    <property type="entry name" value="Allantoinase"/>
</dbReference>
<evidence type="ECO:0000256" key="10">
    <source>
        <dbReference type="ARBA" id="ARBA00022833"/>
    </source>
</evidence>
<accession>A0ABW6AJE7</accession>
<sequence>MVELAIRGNKILTPDGIRKAVVLLSNGLIVDVVDELPEAITCEVVDIQDSVLMPGVIDPHVHINEPGRTDWEGFDTATRAAISGGLTMLVDMPLNSSPVTTTAIAFDEKKAATIGKLHTNCGFWGGLVPGNANDIEALIDKGVLGFKAFLTHSGIDDFPNVTEADLRKAMPIIARYNLPLLVHCELSTNEKLETGDNKSYKNYLKSRPKEWEDNAIELMIQLCEEYNCRTHIVHLSSANSIKRIAKAKQKGLPLTVETAQHYLYFQAENIQDGQTQFKCAPPIREKGNNDQLWDALKDGIIDFVATDHSPAPPDLKLIQSGNFMKAWGGIASLQVALPVLWTAAKKRGFAVENVAQWLSEKPAYLVGQEHKKGELKKGYDADLIVWNPEKKIIVTEELLQHKHKMTPYFNEELYGVVEQTYLAGIKVFEDGQIIKVNAGKLIGW</sequence>
<evidence type="ECO:0000256" key="5">
    <source>
        <dbReference type="ARBA" id="ARBA00010368"/>
    </source>
</evidence>
<comment type="subunit">
    <text evidence="6">Homotetramer.</text>
</comment>
<evidence type="ECO:0000256" key="2">
    <source>
        <dbReference type="ARBA" id="ARBA00002368"/>
    </source>
</evidence>
<comment type="pathway">
    <text evidence="3">Nitrogen metabolism; (S)-allantoin degradation; allantoate from (S)-allantoin: step 1/1.</text>
</comment>
<evidence type="ECO:0000313" key="13">
    <source>
        <dbReference type="Proteomes" id="UP001597512"/>
    </source>
</evidence>
<dbReference type="GO" id="GO:0004038">
    <property type="term" value="F:allantoinase activity"/>
    <property type="evidence" value="ECO:0007669"/>
    <property type="project" value="UniProtKB-EC"/>
</dbReference>
<name>A0ABW6AJE7_9BACT</name>
<keyword evidence="9 12" id="KW-0378">Hydrolase</keyword>
<evidence type="ECO:0000256" key="3">
    <source>
        <dbReference type="ARBA" id="ARBA00004968"/>
    </source>
</evidence>
<evidence type="ECO:0000256" key="8">
    <source>
        <dbReference type="ARBA" id="ARBA00022723"/>
    </source>
</evidence>
<keyword evidence="13" id="KW-1185">Reference proteome</keyword>
<comment type="similarity">
    <text evidence="4">Belongs to the metallo-dependent hydrolases superfamily. DHOase family. Class I DHOase subfamily.</text>
</comment>
<dbReference type="PANTHER" id="PTHR43668:SF2">
    <property type="entry name" value="ALLANTOINASE"/>
    <property type="match status" value="1"/>
</dbReference>
<evidence type="ECO:0000313" key="12">
    <source>
        <dbReference type="EMBL" id="MFD2934280.1"/>
    </source>
</evidence>
<dbReference type="InterPro" id="IPR002195">
    <property type="entry name" value="Dihydroorotase_CS"/>
</dbReference>
<dbReference type="RefSeq" id="WP_381499852.1">
    <property type="nucleotide sequence ID" value="NZ_JBHUOM010000002.1"/>
</dbReference>
<evidence type="ECO:0000256" key="6">
    <source>
        <dbReference type="ARBA" id="ARBA00011881"/>
    </source>
</evidence>
<dbReference type="InterPro" id="IPR032466">
    <property type="entry name" value="Metal_Hydrolase"/>
</dbReference>
<dbReference type="EMBL" id="JBHUOM010000002">
    <property type="protein sequence ID" value="MFD2934280.1"/>
    <property type="molecule type" value="Genomic_DNA"/>
</dbReference>
<proteinExistence type="inferred from homology"/>
<keyword evidence="10" id="KW-0862">Zinc</keyword>
<dbReference type="Proteomes" id="UP001597512">
    <property type="component" value="Unassembled WGS sequence"/>
</dbReference>
<dbReference type="SUPFAM" id="SSF51338">
    <property type="entry name" value="Composite domain of metallo-dependent hydrolases"/>
    <property type="match status" value="1"/>
</dbReference>
<feature type="domain" description="Amidohydrolase-related" evidence="11">
    <location>
        <begin position="51"/>
        <end position="424"/>
    </location>
</feature>
<dbReference type="PANTHER" id="PTHR43668">
    <property type="entry name" value="ALLANTOINASE"/>
    <property type="match status" value="1"/>
</dbReference>
<evidence type="ECO:0000256" key="7">
    <source>
        <dbReference type="ARBA" id="ARBA00012863"/>
    </source>
</evidence>
<comment type="cofactor">
    <cofactor evidence="1">
        <name>Zn(2+)</name>
        <dbReference type="ChEBI" id="CHEBI:29105"/>
    </cofactor>
</comment>
<dbReference type="Gene3D" id="3.20.20.140">
    <property type="entry name" value="Metal-dependent hydrolases"/>
    <property type="match status" value="1"/>
</dbReference>
<comment type="caution">
    <text evidence="12">The sequence shown here is derived from an EMBL/GenBank/DDBJ whole genome shotgun (WGS) entry which is preliminary data.</text>
</comment>
<evidence type="ECO:0000259" key="11">
    <source>
        <dbReference type="Pfam" id="PF01979"/>
    </source>
</evidence>
<organism evidence="12 13">
    <name type="scientific">Spirosoma flavum</name>
    <dbReference type="NCBI Taxonomy" id="2048557"/>
    <lineage>
        <taxon>Bacteria</taxon>
        <taxon>Pseudomonadati</taxon>
        <taxon>Bacteroidota</taxon>
        <taxon>Cytophagia</taxon>
        <taxon>Cytophagales</taxon>
        <taxon>Cytophagaceae</taxon>
        <taxon>Spirosoma</taxon>
    </lineage>
</organism>
<dbReference type="InterPro" id="IPR011059">
    <property type="entry name" value="Metal-dep_hydrolase_composite"/>
</dbReference>